<dbReference type="OrthoDB" id="8866652at2759"/>
<comment type="subcellular location">
    <subcellularLocation>
        <location evidence="1">Secreted</location>
    </subcellularLocation>
</comment>
<dbReference type="AlphaFoldDB" id="A0A9F5IZE8"/>
<accession>A0A9F5IZE8</accession>
<feature type="chain" id="PRO_5039916778" evidence="8">
    <location>
        <begin position="17"/>
        <end position="457"/>
    </location>
</feature>
<dbReference type="CTD" id="27329"/>
<dbReference type="SUPFAM" id="SSF56496">
    <property type="entry name" value="Fibrinogen C-terminal domain-like"/>
    <property type="match status" value="1"/>
</dbReference>
<dbReference type="RefSeq" id="XP_025026501.1">
    <property type="nucleotide sequence ID" value="XM_025170733.1"/>
</dbReference>
<evidence type="ECO:0000256" key="4">
    <source>
        <dbReference type="ARBA" id="ARBA00023054"/>
    </source>
</evidence>
<dbReference type="CDD" id="cd00087">
    <property type="entry name" value="FReD"/>
    <property type="match status" value="1"/>
</dbReference>
<evidence type="ECO:0000256" key="3">
    <source>
        <dbReference type="ARBA" id="ARBA00022729"/>
    </source>
</evidence>
<keyword evidence="2" id="KW-0964">Secreted</keyword>
<evidence type="ECO:0000256" key="5">
    <source>
        <dbReference type="ARBA" id="ARBA00023157"/>
    </source>
</evidence>
<dbReference type="InterPro" id="IPR002181">
    <property type="entry name" value="Fibrinogen_a/b/g_C_dom"/>
</dbReference>
<dbReference type="InterPro" id="IPR036056">
    <property type="entry name" value="Fibrinogen-like_C"/>
</dbReference>
<feature type="coiled-coil region" evidence="7">
    <location>
        <begin position="84"/>
        <end position="150"/>
    </location>
</feature>
<dbReference type="GO" id="GO:0007596">
    <property type="term" value="P:blood coagulation"/>
    <property type="evidence" value="ECO:0007669"/>
    <property type="project" value="InterPro"/>
</dbReference>
<dbReference type="InterPro" id="IPR037579">
    <property type="entry name" value="FIB_ANG-like"/>
</dbReference>
<dbReference type="KEGG" id="pbi:112541399"/>
<evidence type="ECO:0000259" key="9">
    <source>
        <dbReference type="PROSITE" id="PS51406"/>
    </source>
</evidence>
<dbReference type="GeneID" id="112541399"/>
<evidence type="ECO:0000256" key="2">
    <source>
        <dbReference type="ARBA" id="ARBA00022525"/>
    </source>
</evidence>
<name>A0A9F5IZE8_PYTBI</name>
<dbReference type="SMART" id="SM00186">
    <property type="entry name" value="FBG"/>
    <property type="match status" value="1"/>
</dbReference>
<dbReference type="PANTHER" id="PTHR47221:SF6">
    <property type="entry name" value="FIBRINOGEN ALPHA CHAIN"/>
    <property type="match status" value="1"/>
</dbReference>
<keyword evidence="4 7" id="KW-0175">Coiled coil</keyword>
<keyword evidence="5" id="KW-1015">Disulfide bond</keyword>
<dbReference type="Pfam" id="PF00147">
    <property type="entry name" value="Fibrinogen_C"/>
    <property type="match status" value="1"/>
</dbReference>
<evidence type="ECO:0000313" key="10">
    <source>
        <dbReference type="Proteomes" id="UP000695026"/>
    </source>
</evidence>
<sequence>MKIILVLLFMISLVISARLDDYIYLESATPEPKPRFAMSDDVHLLATGLLQLGRGLQDFVIKTKSQMDDIFQRLNIFDESFSEISQQTSEMKEEEEQLKKATTRLQATNEEMRNLSLRLNSKIEVLSMEKIQLKNKVGKLEEKITKLVQTQLEIHESEEIASLKNFVEQQDNHLRQLLKIVQLQHAQLIKQQEQILDLEEKISNPGFQNDSQIFSLKEDDRNPNLKKTAKNSSSRGNATDCTWIYNMGERSNGIYSIKPNGSKAFNVYCEMEGENSWTIIQKRSDGSTDFNQTWESYIDGFGNLDGEFWLGLRKIYSIVDQADYILRIELEDWRANKRHIEYTFQMGGPESDYAVFLSRITGNIPNALPEQKEIKFSTKDHGNNTERKLNCPESNSGGWWYSVCEETNLNGKYVRPSSKGKLRRNKRGLYWKPQKGKSYLLKSTKLMIHPTDFETFH</sequence>
<evidence type="ECO:0000256" key="6">
    <source>
        <dbReference type="ARBA" id="ARBA00023180"/>
    </source>
</evidence>
<feature type="signal peptide" evidence="8">
    <location>
        <begin position="1"/>
        <end position="16"/>
    </location>
</feature>
<dbReference type="InterPro" id="IPR014716">
    <property type="entry name" value="Fibrinogen_a/b/g_C_1"/>
</dbReference>
<feature type="domain" description="Fibrinogen C-terminal" evidence="9">
    <location>
        <begin position="232"/>
        <end position="452"/>
    </location>
</feature>
<evidence type="ECO:0000256" key="7">
    <source>
        <dbReference type="SAM" id="Coils"/>
    </source>
</evidence>
<evidence type="ECO:0000313" key="11">
    <source>
        <dbReference type="RefSeq" id="XP_025026501.1"/>
    </source>
</evidence>
<protein>
    <submittedName>
        <fullName evidence="11">Angiopoietin-related protein 3</fullName>
    </submittedName>
</protein>
<evidence type="ECO:0000256" key="8">
    <source>
        <dbReference type="SAM" id="SignalP"/>
    </source>
</evidence>
<gene>
    <name evidence="11" type="primary">ANGPTL3</name>
</gene>
<keyword evidence="3 8" id="KW-0732">Signal</keyword>
<dbReference type="OMA" id="WKEEKHW"/>
<dbReference type="Gene3D" id="3.90.215.10">
    <property type="entry name" value="Gamma Fibrinogen, chain A, domain 1"/>
    <property type="match status" value="1"/>
</dbReference>
<dbReference type="GO" id="GO:0005576">
    <property type="term" value="C:extracellular region"/>
    <property type="evidence" value="ECO:0007669"/>
    <property type="project" value="UniProtKB-SubCell"/>
</dbReference>
<organism evidence="10 11">
    <name type="scientific">Python bivittatus</name>
    <name type="common">Burmese python</name>
    <name type="synonym">Python molurus bivittatus</name>
    <dbReference type="NCBI Taxonomy" id="176946"/>
    <lineage>
        <taxon>Eukaryota</taxon>
        <taxon>Metazoa</taxon>
        <taxon>Chordata</taxon>
        <taxon>Craniata</taxon>
        <taxon>Vertebrata</taxon>
        <taxon>Euteleostomi</taxon>
        <taxon>Lepidosauria</taxon>
        <taxon>Squamata</taxon>
        <taxon>Bifurcata</taxon>
        <taxon>Unidentata</taxon>
        <taxon>Episquamata</taxon>
        <taxon>Toxicofera</taxon>
        <taxon>Serpentes</taxon>
        <taxon>Henophidia</taxon>
        <taxon>Pythonidae</taxon>
        <taxon>Python</taxon>
    </lineage>
</organism>
<dbReference type="PROSITE" id="PS51406">
    <property type="entry name" value="FIBRINOGEN_C_2"/>
    <property type="match status" value="1"/>
</dbReference>
<keyword evidence="10" id="KW-1185">Reference proteome</keyword>
<reference evidence="11" key="1">
    <citation type="submission" date="2025-08" db="UniProtKB">
        <authorList>
            <consortium name="RefSeq"/>
        </authorList>
    </citation>
    <scope>IDENTIFICATION</scope>
    <source>
        <tissue evidence="11">Liver</tissue>
    </source>
</reference>
<dbReference type="PANTHER" id="PTHR47221">
    <property type="entry name" value="FIBRINOGEN ALPHA CHAIN"/>
    <property type="match status" value="1"/>
</dbReference>
<dbReference type="Proteomes" id="UP000695026">
    <property type="component" value="Unplaced"/>
</dbReference>
<keyword evidence="6" id="KW-0325">Glycoprotein</keyword>
<proteinExistence type="predicted"/>
<evidence type="ECO:0000256" key="1">
    <source>
        <dbReference type="ARBA" id="ARBA00004613"/>
    </source>
</evidence>